<evidence type="ECO:0000313" key="2">
    <source>
        <dbReference type="EMBL" id="MBO8194702.1"/>
    </source>
</evidence>
<proteinExistence type="predicted"/>
<gene>
    <name evidence="2" type="ORF">ITI46_24040</name>
</gene>
<keyword evidence="3" id="KW-1185">Reference proteome</keyword>
<dbReference type="Proteomes" id="UP001519064">
    <property type="component" value="Unassembled WGS sequence"/>
</dbReference>
<name>A0ABS3XH28_9ACTN</name>
<evidence type="ECO:0000256" key="1">
    <source>
        <dbReference type="SAM" id="MobiDB-lite"/>
    </source>
</evidence>
<sequence length="62" mass="7013">MTNTPAGQTEREDETAEEAAVTEWIERIERHIRQSPPLSDDQLRAMGVILGVRLTRRNAKPA</sequence>
<evidence type="ECO:0000313" key="3">
    <source>
        <dbReference type="Proteomes" id="UP001519064"/>
    </source>
</evidence>
<feature type="region of interest" description="Disordered" evidence="1">
    <location>
        <begin position="1"/>
        <end position="20"/>
    </location>
</feature>
<accession>A0ABS3XH28</accession>
<comment type="caution">
    <text evidence="2">The sequence shown here is derived from an EMBL/GenBank/DDBJ whole genome shotgun (WGS) entry which is preliminary data.</text>
</comment>
<evidence type="ECO:0008006" key="4">
    <source>
        <dbReference type="Google" id="ProtNLM"/>
    </source>
</evidence>
<dbReference type="EMBL" id="JADKMA010000142">
    <property type="protein sequence ID" value="MBO8194702.1"/>
    <property type="molecule type" value="Genomic_DNA"/>
</dbReference>
<dbReference type="RefSeq" id="WP_209241800.1">
    <property type="nucleotide sequence ID" value="NZ_JADKMA010000142.1"/>
</dbReference>
<protein>
    <recommendedName>
        <fullName evidence="4">PH domain-containing protein</fullName>
    </recommendedName>
</protein>
<reference evidence="2 3" key="1">
    <citation type="submission" date="2020-11" db="EMBL/GenBank/DDBJ databases">
        <title>Streptomyces spirodelae sp. nov., isolated from duckweed.</title>
        <authorList>
            <person name="Saimee Y."/>
            <person name="Duangmal K."/>
        </authorList>
    </citation>
    <scope>NUCLEOTIDE SEQUENCE [LARGE SCALE GENOMIC DNA]</scope>
    <source>
        <strain evidence="2 3">S16-07</strain>
    </source>
</reference>
<organism evidence="2 3">
    <name type="scientific">Streptomyces oryzae</name>
    <dbReference type="NCBI Taxonomy" id="1434886"/>
    <lineage>
        <taxon>Bacteria</taxon>
        <taxon>Bacillati</taxon>
        <taxon>Actinomycetota</taxon>
        <taxon>Actinomycetes</taxon>
        <taxon>Kitasatosporales</taxon>
        <taxon>Streptomycetaceae</taxon>
        <taxon>Streptomyces</taxon>
    </lineage>
</organism>